<evidence type="ECO:0000313" key="2">
    <source>
        <dbReference type="EMBL" id="OIW17839.1"/>
    </source>
</evidence>
<dbReference type="Gramene" id="OIW17839">
    <property type="protein sequence ID" value="OIW17839"/>
    <property type="gene ID" value="TanjilG_02467"/>
</dbReference>
<dbReference type="EMBL" id="CM007361">
    <property type="protein sequence ID" value="OIW17839.1"/>
    <property type="molecule type" value="Genomic_DNA"/>
</dbReference>
<dbReference type="InterPro" id="IPR044790">
    <property type="entry name" value="MD26C-like"/>
</dbReference>
<accession>A0A1J7HY80</accession>
<name>A0A1J7HY80_LUPAN</name>
<dbReference type="Gene3D" id="1.20.930.10">
    <property type="entry name" value="Conserved domain common to transcription factors TFIIS, elongin A, CRSP70"/>
    <property type="match status" value="1"/>
</dbReference>
<dbReference type="AlphaFoldDB" id="A0A1J7HY80"/>
<dbReference type="STRING" id="3871.A0A1J7HY80"/>
<organism evidence="2 3">
    <name type="scientific">Lupinus angustifolius</name>
    <name type="common">Narrow-leaved blue lupine</name>
    <dbReference type="NCBI Taxonomy" id="3871"/>
    <lineage>
        <taxon>Eukaryota</taxon>
        <taxon>Viridiplantae</taxon>
        <taxon>Streptophyta</taxon>
        <taxon>Embryophyta</taxon>
        <taxon>Tracheophyta</taxon>
        <taxon>Spermatophyta</taxon>
        <taxon>Magnoliopsida</taxon>
        <taxon>eudicotyledons</taxon>
        <taxon>Gunneridae</taxon>
        <taxon>Pentapetalae</taxon>
        <taxon>rosids</taxon>
        <taxon>fabids</taxon>
        <taxon>Fabales</taxon>
        <taxon>Fabaceae</taxon>
        <taxon>Papilionoideae</taxon>
        <taxon>50 kb inversion clade</taxon>
        <taxon>genistoids sensu lato</taxon>
        <taxon>core genistoids</taxon>
        <taxon>Genisteae</taxon>
        <taxon>Lupinus</taxon>
    </lineage>
</organism>
<dbReference type="SUPFAM" id="SSF47676">
    <property type="entry name" value="Conserved domain common to transcription factors TFIIS, elongin A, CRSP70"/>
    <property type="match status" value="1"/>
</dbReference>
<feature type="region of interest" description="Disordered" evidence="1">
    <location>
        <begin position="134"/>
        <end position="155"/>
    </location>
</feature>
<proteinExistence type="predicted"/>
<dbReference type="Proteomes" id="UP000188354">
    <property type="component" value="Chromosome LG01"/>
</dbReference>
<sequence>MDLDNYRSILDNASVDIWLLIDAALAVASVDYTDEFKRRREGIVERIYTTTSASPPCRNCVANNNAETEKIVEEELNPHGGLFNDDENKKKILEIKQQLEYTNQSEDTLVELLHNLDDIDITFQALKGTHIGSHVTYDEDSPQQKTPHNGHHQSLDFVCSTNPRCEYSI</sequence>
<gene>
    <name evidence="2" type="ORF">TanjilG_02467</name>
</gene>
<reference evidence="2 3" key="1">
    <citation type="journal article" date="2017" name="Plant Biotechnol. J.">
        <title>A comprehensive draft genome sequence for lupin (Lupinus angustifolius), an emerging health food: insights into plant-microbe interactions and legume evolution.</title>
        <authorList>
            <person name="Hane J.K."/>
            <person name="Ming Y."/>
            <person name="Kamphuis L.G."/>
            <person name="Nelson M.N."/>
            <person name="Garg G."/>
            <person name="Atkins C.A."/>
            <person name="Bayer P.E."/>
            <person name="Bravo A."/>
            <person name="Bringans S."/>
            <person name="Cannon S."/>
            <person name="Edwards D."/>
            <person name="Foley R."/>
            <person name="Gao L.L."/>
            <person name="Harrison M.J."/>
            <person name="Huang W."/>
            <person name="Hurgobin B."/>
            <person name="Li S."/>
            <person name="Liu C.W."/>
            <person name="McGrath A."/>
            <person name="Morahan G."/>
            <person name="Murray J."/>
            <person name="Weller J."/>
            <person name="Jian J."/>
            <person name="Singh K.B."/>
        </authorList>
    </citation>
    <scope>NUCLEOTIDE SEQUENCE [LARGE SCALE GENOMIC DNA]</scope>
    <source>
        <strain evidence="3">cv. Tanjil</strain>
        <tissue evidence="2">Whole plant</tissue>
    </source>
</reference>
<keyword evidence="3" id="KW-1185">Reference proteome</keyword>
<dbReference type="PANTHER" id="PTHR47210:SF1">
    <property type="entry name" value="MEDIATOR OF RNA POLYMERASE II TRANSCRIPTION SUBUNIT 26C-RELATED"/>
    <property type="match status" value="1"/>
</dbReference>
<evidence type="ECO:0000313" key="3">
    <source>
        <dbReference type="Proteomes" id="UP000188354"/>
    </source>
</evidence>
<dbReference type="OMA" id="PRCEYSI"/>
<dbReference type="InterPro" id="IPR035441">
    <property type="entry name" value="TFIIS/LEDGF_dom_sf"/>
</dbReference>
<dbReference type="PANTHER" id="PTHR47210">
    <property type="entry name" value="MEDIATOR OF RNA POLYMERASE II TRANSCRIPTION SUBUNIT 26C-RELATED"/>
    <property type="match status" value="1"/>
</dbReference>
<protein>
    <submittedName>
        <fullName evidence="2">Uncharacterized protein</fullName>
    </submittedName>
</protein>
<evidence type="ECO:0000256" key="1">
    <source>
        <dbReference type="SAM" id="MobiDB-lite"/>
    </source>
</evidence>